<keyword evidence="2" id="KW-0349">Heme</keyword>
<keyword evidence="2" id="KW-0560">Oxidoreductase</keyword>
<accession>A0A917AUM0</accession>
<keyword evidence="4" id="KW-1185">Reference proteome</keyword>
<dbReference type="InterPro" id="IPR036396">
    <property type="entry name" value="Cyt_P450_sf"/>
</dbReference>
<evidence type="ECO:0000256" key="2">
    <source>
        <dbReference type="RuleBase" id="RU000461"/>
    </source>
</evidence>
<protein>
    <submittedName>
        <fullName evidence="3">Cytochrome P450</fullName>
    </submittedName>
</protein>
<proteinExistence type="inferred from homology"/>
<dbReference type="EMBL" id="BMIS01000013">
    <property type="protein sequence ID" value="GGE75773.1"/>
    <property type="molecule type" value="Genomic_DNA"/>
</dbReference>
<reference evidence="3" key="1">
    <citation type="journal article" date="2014" name="Int. J. Syst. Evol. Microbiol.">
        <title>Complete genome sequence of Corynebacterium casei LMG S-19264T (=DSM 44701T), isolated from a smear-ripened cheese.</title>
        <authorList>
            <consortium name="US DOE Joint Genome Institute (JGI-PGF)"/>
            <person name="Walter F."/>
            <person name="Albersmeier A."/>
            <person name="Kalinowski J."/>
            <person name="Ruckert C."/>
        </authorList>
    </citation>
    <scope>NUCLEOTIDE SEQUENCE</scope>
    <source>
        <strain evidence="3">CGMCC 1.15388</strain>
    </source>
</reference>
<dbReference type="AlphaFoldDB" id="A0A917AUM0"/>
<dbReference type="RefSeq" id="WP_188686033.1">
    <property type="nucleotide sequence ID" value="NZ_BMIS01000013.1"/>
</dbReference>
<name>A0A917AUM0_9MICC</name>
<reference evidence="3" key="2">
    <citation type="submission" date="2020-09" db="EMBL/GenBank/DDBJ databases">
        <authorList>
            <person name="Sun Q."/>
            <person name="Zhou Y."/>
        </authorList>
    </citation>
    <scope>NUCLEOTIDE SEQUENCE</scope>
    <source>
        <strain evidence="3">CGMCC 1.15388</strain>
    </source>
</reference>
<dbReference type="InterPro" id="IPR001128">
    <property type="entry name" value="Cyt_P450"/>
</dbReference>
<sequence length="404" mass="45503">MSKLGTPVKLDIASEEFRMNSKEVREARDAHWYAETDWGIAVLSYEDNTHLLHSPYMGQGSAKWPRQHGVSSGQFHEWWSQNLLVLEGDDHHRIRRLVNPAFSRRKVRAMEPKFEELARELIGSWIHRGEVDFASEFASPYATRILCMMLGIDESDWHHIQELASTIGLGLGVHVGDHIASIDAAVNELTVYAEGLITEREAAPTDDLLGTLLGANREDDRSLSRQELVNIVILLIFAGIDTTRHQLSLSIDSFQKQPDQWDKLARHPYHYAERAVEEALRVNPIGRWVTREATESFQHRERWIEEGTTVHLYTLTGGTDPAEFNNPCDIDLDAERSPHFAFGGGVHHCLGHFVARTDIGVALAALAGRITNVRVGADTDWLPDSGNTGASYMPITFERRNSVE</sequence>
<dbReference type="GO" id="GO:0020037">
    <property type="term" value="F:heme binding"/>
    <property type="evidence" value="ECO:0007669"/>
    <property type="project" value="InterPro"/>
</dbReference>
<comment type="similarity">
    <text evidence="1 2">Belongs to the cytochrome P450 family.</text>
</comment>
<evidence type="ECO:0000313" key="3">
    <source>
        <dbReference type="EMBL" id="GGE75773.1"/>
    </source>
</evidence>
<evidence type="ECO:0000256" key="1">
    <source>
        <dbReference type="ARBA" id="ARBA00010617"/>
    </source>
</evidence>
<keyword evidence="2" id="KW-0503">Monooxygenase</keyword>
<organism evidence="3 4">
    <name type="scientific">Nesterenkonia cremea</name>
    <dbReference type="NCBI Taxonomy" id="1882340"/>
    <lineage>
        <taxon>Bacteria</taxon>
        <taxon>Bacillati</taxon>
        <taxon>Actinomycetota</taxon>
        <taxon>Actinomycetes</taxon>
        <taxon>Micrococcales</taxon>
        <taxon>Micrococcaceae</taxon>
        <taxon>Nesterenkonia</taxon>
    </lineage>
</organism>
<keyword evidence="2" id="KW-0479">Metal-binding</keyword>
<dbReference type="GO" id="GO:0005506">
    <property type="term" value="F:iron ion binding"/>
    <property type="evidence" value="ECO:0007669"/>
    <property type="project" value="InterPro"/>
</dbReference>
<dbReference type="Proteomes" id="UP000633136">
    <property type="component" value="Unassembled WGS sequence"/>
</dbReference>
<dbReference type="Gene3D" id="1.10.630.10">
    <property type="entry name" value="Cytochrome P450"/>
    <property type="match status" value="1"/>
</dbReference>
<dbReference type="PANTHER" id="PTHR46696">
    <property type="entry name" value="P450, PUTATIVE (EUROFUNG)-RELATED"/>
    <property type="match status" value="1"/>
</dbReference>
<dbReference type="InterPro" id="IPR002397">
    <property type="entry name" value="Cyt_P450_B"/>
</dbReference>
<dbReference type="Pfam" id="PF00067">
    <property type="entry name" value="p450"/>
    <property type="match status" value="1"/>
</dbReference>
<comment type="caution">
    <text evidence="3">The sequence shown here is derived from an EMBL/GenBank/DDBJ whole genome shotgun (WGS) entry which is preliminary data.</text>
</comment>
<dbReference type="PANTHER" id="PTHR46696:SF1">
    <property type="entry name" value="CYTOCHROME P450 YJIB-RELATED"/>
    <property type="match status" value="1"/>
</dbReference>
<keyword evidence="2" id="KW-0408">Iron</keyword>
<dbReference type="PROSITE" id="PS00086">
    <property type="entry name" value="CYTOCHROME_P450"/>
    <property type="match status" value="1"/>
</dbReference>
<dbReference type="SUPFAM" id="SSF48264">
    <property type="entry name" value="Cytochrome P450"/>
    <property type="match status" value="1"/>
</dbReference>
<evidence type="ECO:0000313" key="4">
    <source>
        <dbReference type="Proteomes" id="UP000633136"/>
    </source>
</evidence>
<gene>
    <name evidence="3" type="ORF">GCM10011401_23880</name>
</gene>
<dbReference type="InterPro" id="IPR017972">
    <property type="entry name" value="Cyt_P450_CS"/>
</dbReference>
<dbReference type="GO" id="GO:0016705">
    <property type="term" value="F:oxidoreductase activity, acting on paired donors, with incorporation or reduction of molecular oxygen"/>
    <property type="evidence" value="ECO:0007669"/>
    <property type="project" value="InterPro"/>
</dbReference>
<dbReference type="GO" id="GO:0004497">
    <property type="term" value="F:monooxygenase activity"/>
    <property type="evidence" value="ECO:0007669"/>
    <property type="project" value="UniProtKB-KW"/>
</dbReference>
<dbReference type="PRINTS" id="PR00359">
    <property type="entry name" value="BP450"/>
</dbReference>